<evidence type="ECO:0000256" key="2">
    <source>
        <dbReference type="ARBA" id="ARBA00022723"/>
    </source>
</evidence>
<feature type="domain" description="Helicase C-terminal" evidence="11">
    <location>
        <begin position="327"/>
        <end position="493"/>
    </location>
</feature>
<dbReference type="PROSITE" id="PS50089">
    <property type="entry name" value="ZF_RING_2"/>
    <property type="match status" value="1"/>
</dbReference>
<protein>
    <submittedName>
        <fullName evidence="12">Helicase-like transcription factor CHR28 isoform X2</fullName>
    </submittedName>
</protein>
<evidence type="ECO:0000256" key="7">
    <source>
        <dbReference type="ARBA" id="ARBA00022833"/>
    </source>
</evidence>
<dbReference type="GO" id="GO:0008094">
    <property type="term" value="F:ATP-dependent activity, acting on DNA"/>
    <property type="evidence" value="ECO:0007669"/>
    <property type="project" value="TreeGrafter"/>
</dbReference>
<dbReference type="GO" id="GO:0016787">
    <property type="term" value="F:hydrolase activity"/>
    <property type="evidence" value="ECO:0007669"/>
    <property type="project" value="UniProtKB-KW"/>
</dbReference>
<feature type="domain" description="RING-type" evidence="10">
    <location>
        <begin position="187"/>
        <end position="230"/>
    </location>
</feature>
<evidence type="ECO:0000259" key="11">
    <source>
        <dbReference type="PROSITE" id="PS51194"/>
    </source>
</evidence>
<dbReference type="InterPro" id="IPR027417">
    <property type="entry name" value="P-loop_NTPase"/>
</dbReference>
<dbReference type="SMART" id="SM00490">
    <property type="entry name" value="HELICc"/>
    <property type="match status" value="1"/>
</dbReference>
<keyword evidence="5" id="KW-0378">Hydrolase</keyword>
<dbReference type="InterPro" id="IPR000330">
    <property type="entry name" value="SNF2_N"/>
</dbReference>
<evidence type="ECO:0000313" key="12">
    <source>
        <dbReference type="EMBL" id="PQP98374.1"/>
    </source>
</evidence>
<dbReference type="InterPro" id="IPR038718">
    <property type="entry name" value="SNF2-like_sf"/>
</dbReference>
<dbReference type="InterPro" id="IPR001650">
    <property type="entry name" value="Helicase_C-like"/>
</dbReference>
<dbReference type="Gene3D" id="3.30.40.10">
    <property type="entry name" value="Zinc/RING finger domain, C3HC4 (zinc finger)"/>
    <property type="match status" value="1"/>
</dbReference>
<dbReference type="GO" id="GO:0004386">
    <property type="term" value="F:helicase activity"/>
    <property type="evidence" value="ECO:0007669"/>
    <property type="project" value="UniProtKB-KW"/>
</dbReference>
<reference evidence="12 13" key="1">
    <citation type="submission" date="2018-02" db="EMBL/GenBank/DDBJ databases">
        <title>Draft genome of wild Prunus yedoensis var. nudiflora.</title>
        <authorList>
            <person name="Baek S."/>
            <person name="Kim J.-H."/>
            <person name="Choi K."/>
            <person name="Kim G.-B."/>
            <person name="Cho A."/>
            <person name="Jang H."/>
            <person name="Shin C.-H."/>
            <person name="Yu H.-J."/>
            <person name="Mun J.-H."/>
        </authorList>
    </citation>
    <scope>NUCLEOTIDE SEQUENCE [LARGE SCALE GENOMIC DNA]</scope>
    <source>
        <strain evidence="13">cv. Jeju island</strain>
        <tissue evidence="12">Leaf</tissue>
    </source>
</reference>
<evidence type="ECO:0000259" key="10">
    <source>
        <dbReference type="PROSITE" id="PS50089"/>
    </source>
</evidence>
<accession>A0A314XTK5</accession>
<sequence length="498" mass="55771">MKLRQLRITELKWLEPAVAFEPKEGGVCPVPISRNSIHGYKKLQAVLRAIMLRRTKGTLIDGQPIIELPPKTIHLSKVEFSSEERAFYTKLEADSRTKFKAYAAAGTVNQNYANILLMLLRLRQACDHPLLVKGYDSDCVGKDSVKMARQLPRDMLLGLLHPWKLPWPFVVYAMGSANYRRYTVLACYSYVKMVSVFQDPPEDPVVTMCGHVFCYQCVSEYLTGDDNMCPAIDVKEQVGPDNVFSKSTPLSCLSNDLDGSSMNSHSDEKSIVVQNEYSSSKIRAVIKILQSHCQLNDSNSEPYNSTGRNGDPYFGTEIADSSYSGVDVVKHTTVVSNSPNDGPIKAIIFSQWTSMLDLVETSLNQYCIQYRRLDGTMSLASRDRGVKDFNTDPEITVMLMSLKAGNLGLNMVAACHVILLDLWWNPTTEDQAVDRAHRIGQTRPVTVTRLTIKDTVEDRILALQEEKRKMVASAFGEDHSGGSAARLTVEDLRYLFMV</sequence>
<name>A0A314XTK5_PRUYE</name>
<dbReference type="PROSITE" id="PS00518">
    <property type="entry name" value="ZF_RING_1"/>
    <property type="match status" value="1"/>
</dbReference>
<keyword evidence="3" id="KW-0547">Nucleotide-binding</keyword>
<dbReference type="SUPFAM" id="SSF52540">
    <property type="entry name" value="P-loop containing nucleoside triphosphate hydrolases"/>
    <property type="match status" value="1"/>
</dbReference>
<dbReference type="Proteomes" id="UP000250321">
    <property type="component" value="Unassembled WGS sequence"/>
</dbReference>
<keyword evidence="13" id="KW-1185">Reference proteome</keyword>
<keyword evidence="8" id="KW-0067">ATP-binding</keyword>
<dbReference type="OrthoDB" id="448448at2759"/>
<dbReference type="CDD" id="cd18793">
    <property type="entry name" value="SF2_C_SNF"/>
    <property type="match status" value="1"/>
</dbReference>
<keyword evidence="7" id="KW-0862">Zinc</keyword>
<evidence type="ECO:0000256" key="8">
    <source>
        <dbReference type="ARBA" id="ARBA00022840"/>
    </source>
</evidence>
<dbReference type="Pfam" id="PF13923">
    <property type="entry name" value="zf-C3HC4_2"/>
    <property type="match status" value="1"/>
</dbReference>
<dbReference type="PROSITE" id="PS51194">
    <property type="entry name" value="HELICASE_CTER"/>
    <property type="match status" value="1"/>
</dbReference>
<dbReference type="InterPro" id="IPR001841">
    <property type="entry name" value="Znf_RING"/>
</dbReference>
<evidence type="ECO:0000256" key="9">
    <source>
        <dbReference type="PROSITE-ProRule" id="PRU00175"/>
    </source>
</evidence>
<evidence type="ECO:0000256" key="3">
    <source>
        <dbReference type="ARBA" id="ARBA00022741"/>
    </source>
</evidence>
<dbReference type="InterPro" id="IPR013083">
    <property type="entry name" value="Znf_RING/FYVE/PHD"/>
</dbReference>
<dbReference type="SUPFAM" id="SSF57850">
    <property type="entry name" value="RING/U-box"/>
    <property type="match status" value="1"/>
</dbReference>
<dbReference type="STRING" id="2094558.A0A314XTK5"/>
<dbReference type="InterPro" id="IPR017907">
    <property type="entry name" value="Znf_RING_CS"/>
</dbReference>
<dbReference type="GO" id="GO:0005524">
    <property type="term" value="F:ATP binding"/>
    <property type="evidence" value="ECO:0007669"/>
    <property type="project" value="UniProtKB-KW"/>
</dbReference>
<evidence type="ECO:0000256" key="6">
    <source>
        <dbReference type="ARBA" id="ARBA00022806"/>
    </source>
</evidence>
<evidence type="ECO:0000313" key="13">
    <source>
        <dbReference type="Proteomes" id="UP000250321"/>
    </source>
</evidence>
<proteinExistence type="inferred from homology"/>
<dbReference type="InterPro" id="IPR050628">
    <property type="entry name" value="SNF2_RAD54_helicase_TF"/>
</dbReference>
<dbReference type="Gene3D" id="3.40.50.300">
    <property type="entry name" value="P-loop containing nucleotide triphosphate hydrolases"/>
    <property type="match status" value="2"/>
</dbReference>
<evidence type="ECO:0000256" key="1">
    <source>
        <dbReference type="ARBA" id="ARBA00008438"/>
    </source>
</evidence>
<dbReference type="GO" id="GO:0005634">
    <property type="term" value="C:nucleus"/>
    <property type="evidence" value="ECO:0007669"/>
    <property type="project" value="TreeGrafter"/>
</dbReference>
<dbReference type="EMBL" id="PJQY01001901">
    <property type="protein sequence ID" value="PQP98374.1"/>
    <property type="molecule type" value="Genomic_DNA"/>
</dbReference>
<dbReference type="Pfam" id="PF00271">
    <property type="entry name" value="Helicase_C"/>
    <property type="match status" value="1"/>
</dbReference>
<organism evidence="12 13">
    <name type="scientific">Prunus yedoensis var. nudiflora</name>
    <dbReference type="NCBI Taxonomy" id="2094558"/>
    <lineage>
        <taxon>Eukaryota</taxon>
        <taxon>Viridiplantae</taxon>
        <taxon>Streptophyta</taxon>
        <taxon>Embryophyta</taxon>
        <taxon>Tracheophyta</taxon>
        <taxon>Spermatophyta</taxon>
        <taxon>Magnoliopsida</taxon>
        <taxon>eudicotyledons</taxon>
        <taxon>Gunneridae</taxon>
        <taxon>Pentapetalae</taxon>
        <taxon>rosids</taxon>
        <taxon>fabids</taxon>
        <taxon>Rosales</taxon>
        <taxon>Rosaceae</taxon>
        <taxon>Amygdaloideae</taxon>
        <taxon>Amygdaleae</taxon>
        <taxon>Prunus</taxon>
    </lineage>
</organism>
<evidence type="ECO:0000256" key="5">
    <source>
        <dbReference type="ARBA" id="ARBA00022801"/>
    </source>
</evidence>
<comment type="caution">
    <text evidence="12">The sequence shown here is derived from an EMBL/GenBank/DDBJ whole genome shotgun (WGS) entry which is preliminary data.</text>
</comment>
<evidence type="ECO:0000256" key="4">
    <source>
        <dbReference type="ARBA" id="ARBA00022771"/>
    </source>
</evidence>
<dbReference type="Gene3D" id="3.40.50.10810">
    <property type="entry name" value="Tandem AAA-ATPase domain"/>
    <property type="match status" value="1"/>
</dbReference>
<dbReference type="AlphaFoldDB" id="A0A314XTK5"/>
<comment type="similarity">
    <text evidence="1">Belongs to the SNF2/RAD54 helicase family. RAD16 subfamily.</text>
</comment>
<dbReference type="GO" id="GO:0008270">
    <property type="term" value="F:zinc ion binding"/>
    <property type="evidence" value="ECO:0007669"/>
    <property type="project" value="UniProtKB-KW"/>
</dbReference>
<keyword evidence="4 9" id="KW-0863">Zinc-finger</keyword>
<dbReference type="Pfam" id="PF00176">
    <property type="entry name" value="SNF2-rel_dom"/>
    <property type="match status" value="1"/>
</dbReference>
<dbReference type="GO" id="GO:0006281">
    <property type="term" value="P:DNA repair"/>
    <property type="evidence" value="ECO:0007669"/>
    <property type="project" value="TreeGrafter"/>
</dbReference>
<gene>
    <name evidence="12" type="ORF">Pyn_18110</name>
</gene>
<keyword evidence="2" id="KW-0479">Metal-binding</keyword>
<dbReference type="PANTHER" id="PTHR45626:SF24">
    <property type="entry name" value="HELICASE-LIKE TRANSCRIPTION FACTOR CHR28-RELATED"/>
    <property type="match status" value="1"/>
</dbReference>
<dbReference type="InterPro" id="IPR049730">
    <property type="entry name" value="SNF2/RAD54-like_C"/>
</dbReference>
<dbReference type="PANTHER" id="PTHR45626">
    <property type="entry name" value="TRANSCRIPTION TERMINATION FACTOR 2-RELATED"/>
    <property type="match status" value="1"/>
</dbReference>
<keyword evidence="6 12" id="KW-0347">Helicase</keyword>